<dbReference type="Gene3D" id="1.10.3720.10">
    <property type="entry name" value="MetI-like"/>
    <property type="match status" value="1"/>
</dbReference>
<dbReference type="GO" id="GO:0006865">
    <property type="term" value="P:amino acid transport"/>
    <property type="evidence" value="ECO:0007669"/>
    <property type="project" value="UniProtKB-KW"/>
</dbReference>
<feature type="transmembrane region" description="Helical" evidence="9">
    <location>
        <begin position="30"/>
        <end position="50"/>
    </location>
</feature>
<evidence type="ECO:0000256" key="6">
    <source>
        <dbReference type="ARBA" id="ARBA00022970"/>
    </source>
</evidence>
<evidence type="ECO:0000256" key="8">
    <source>
        <dbReference type="ARBA" id="ARBA00023136"/>
    </source>
</evidence>
<comment type="caution">
    <text evidence="11">The sequence shown here is derived from an EMBL/GenBank/DDBJ whole genome shotgun (WGS) entry which is preliminary data.</text>
</comment>
<organism evidence="11 12">
    <name type="scientific">Clostridium puniceum</name>
    <dbReference type="NCBI Taxonomy" id="29367"/>
    <lineage>
        <taxon>Bacteria</taxon>
        <taxon>Bacillati</taxon>
        <taxon>Bacillota</taxon>
        <taxon>Clostridia</taxon>
        <taxon>Eubacteriales</taxon>
        <taxon>Clostridiaceae</taxon>
        <taxon>Clostridium</taxon>
    </lineage>
</organism>
<proteinExistence type="inferred from homology"/>
<feature type="transmembrane region" description="Helical" evidence="9">
    <location>
        <begin position="161"/>
        <end position="180"/>
    </location>
</feature>
<dbReference type="InterPro" id="IPR043429">
    <property type="entry name" value="ArtM/GltK/GlnP/TcyL/YhdX-like"/>
</dbReference>
<keyword evidence="5 9" id="KW-0812">Transmembrane</keyword>
<dbReference type="NCBIfam" id="TIGR01726">
    <property type="entry name" value="HEQRo_perm_3TM"/>
    <property type="match status" value="1"/>
</dbReference>
<keyword evidence="6" id="KW-0029">Amino-acid transport</keyword>
<comment type="similarity">
    <text evidence="2">Belongs to the binding-protein-dependent transport system permease family. HisMQ subfamily.</text>
</comment>
<dbReference type="PANTHER" id="PTHR30614">
    <property type="entry name" value="MEMBRANE COMPONENT OF AMINO ACID ABC TRANSPORTER"/>
    <property type="match status" value="1"/>
</dbReference>
<evidence type="ECO:0000256" key="7">
    <source>
        <dbReference type="ARBA" id="ARBA00022989"/>
    </source>
</evidence>
<dbReference type="RefSeq" id="WP_077846479.1">
    <property type="nucleotide sequence ID" value="NZ_LZZM01000080.1"/>
</dbReference>
<feature type="domain" description="ABC transmembrane type-1" evidence="10">
    <location>
        <begin position="24"/>
        <end position="212"/>
    </location>
</feature>
<dbReference type="AlphaFoldDB" id="A0A1S8TSD9"/>
<dbReference type="SUPFAM" id="SSF161098">
    <property type="entry name" value="MetI-like"/>
    <property type="match status" value="1"/>
</dbReference>
<dbReference type="InterPro" id="IPR010065">
    <property type="entry name" value="AA_ABC_transptr_permease_3TM"/>
</dbReference>
<evidence type="ECO:0000256" key="1">
    <source>
        <dbReference type="ARBA" id="ARBA00004651"/>
    </source>
</evidence>
<dbReference type="Pfam" id="PF00528">
    <property type="entry name" value="BPD_transp_1"/>
    <property type="match status" value="1"/>
</dbReference>
<keyword evidence="4" id="KW-1003">Cell membrane</keyword>
<evidence type="ECO:0000256" key="3">
    <source>
        <dbReference type="ARBA" id="ARBA00022448"/>
    </source>
</evidence>
<keyword evidence="8 9" id="KW-0472">Membrane</keyword>
<feature type="transmembrane region" description="Helical" evidence="9">
    <location>
        <begin position="88"/>
        <end position="108"/>
    </location>
</feature>
<dbReference type="InterPro" id="IPR035906">
    <property type="entry name" value="MetI-like_sf"/>
</dbReference>
<keyword evidence="3 9" id="KW-0813">Transport</keyword>
<accession>A0A1S8TSD9</accession>
<evidence type="ECO:0000313" key="12">
    <source>
        <dbReference type="Proteomes" id="UP000190890"/>
    </source>
</evidence>
<dbReference type="STRING" id="29367.CLPUN_12700"/>
<comment type="subcellular location">
    <subcellularLocation>
        <location evidence="1 9">Cell membrane</location>
        <topology evidence="1 9">Multi-pass membrane protein</topology>
    </subcellularLocation>
</comment>
<reference evidence="11 12" key="1">
    <citation type="submission" date="2016-05" db="EMBL/GenBank/DDBJ databases">
        <title>Microbial solvent formation.</title>
        <authorList>
            <person name="Poehlein A."/>
            <person name="Montoya Solano J.D."/>
            <person name="Flitsch S."/>
            <person name="Krabben P."/>
            <person name="Duerre P."/>
            <person name="Daniel R."/>
        </authorList>
    </citation>
    <scope>NUCLEOTIDE SEQUENCE [LARGE SCALE GENOMIC DNA]</scope>
    <source>
        <strain evidence="11 12">DSM 2619</strain>
    </source>
</reference>
<dbReference type="CDD" id="cd06261">
    <property type="entry name" value="TM_PBP2"/>
    <property type="match status" value="1"/>
</dbReference>
<feature type="transmembrane region" description="Helical" evidence="9">
    <location>
        <begin position="62"/>
        <end position="82"/>
    </location>
</feature>
<protein>
    <submittedName>
        <fullName evidence="11">Putative glutamine ABC transporter permease protein GlnM</fullName>
    </submittedName>
</protein>
<evidence type="ECO:0000256" key="2">
    <source>
        <dbReference type="ARBA" id="ARBA00010072"/>
    </source>
</evidence>
<dbReference type="GO" id="GO:0022857">
    <property type="term" value="F:transmembrane transporter activity"/>
    <property type="evidence" value="ECO:0007669"/>
    <property type="project" value="InterPro"/>
</dbReference>
<keyword evidence="7 9" id="KW-1133">Transmembrane helix</keyword>
<keyword evidence="12" id="KW-1185">Reference proteome</keyword>
<evidence type="ECO:0000256" key="9">
    <source>
        <dbReference type="RuleBase" id="RU363032"/>
    </source>
</evidence>
<dbReference type="PANTHER" id="PTHR30614:SF20">
    <property type="entry name" value="GLUTAMINE TRANSPORT SYSTEM PERMEASE PROTEIN GLNP"/>
    <property type="match status" value="1"/>
</dbReference>
<name>A0A1S8TSD9_9CLOT</name>
<feature type="transmembrane region" description="Helical" evidence="9">
    <location>
        <begin position="192"/>
        <end position="212"/>
    </location>
</feature>
<dbReference type="PROSITE" id="PS50928">
    <property type="entry name" value="ABC_TM1"/>
    <property type="match status" value="1"/>
</dbReference>
<evidence type="ECO:0000313" key="11">
    <source>
        <dbReference type="EMBL" id="OOM80604.1"/>
    </source>
</evidence>
<sequence>MNGPFSIFKWEAVFKDFSIFLEGFLTTLEVSILGLILALILGIIFGILSTSKIKIFKIISRIYVEVIQNTPLVIQVFFLFNGLPYVKIVLPVFLIGVLGVGVYHGAYISEVVRTGITSIAKGQFEAAKSQGFSHIQTMRYVILPQTVKIIIPPLANQLVNLIKNTSILAMIAGGDLMYTADSWSSANMYYGPAYVVTGIFYFLLCYPLAMFARKLELKEKNKVSINIEDSIKGQVIATEGGL</sequence>
<dbReference type="Proteomes" id="UP000190890">
    <property type="component" value="Unassembled WGS sequence"/>
</dbReference>
<gene>
    <name evidence="11" type="primary">glnM</name>
    <name evidence="11" type="ORF">CLPUN_12700</name>
</gene>
<dbReference type="OrthoDB" id="9787841at2"/>
<dbReference type="GO" id="GO:0043190">
    <property type="term" value="C:ATP-binding cassette (ABC) transporter complex"/>
    <property type="evidence" value="ECO:0007669"/>
    <property type="project" value="InterPro"/>
</dbReference>
<dbReference type="InterPro" id="IPR000515">
    <property type="entry name" value="MetI-like"/>
</dbReference>
<dbReference type="EMBL" id="LZZM01000080">
    <property type="protein sequence ID" value="OOM80604.1"/>
    <property type="molecule type" value="Genomic_DNA"/>
</dbReference>
<evidence type="ECO:0000256" key="5">
    <source>
        <dbReference type="ARBA" id="ARBA00022692"/>
    </source>
</evidence>
<evidence type="ECO:0000256" key="4">
    <source>
        <dbReference type="ARBA" id="ARBA00022475"/>
    </source>
</evidence>
<evidence type="ECO:0000259" key="10">
    <source>
        <dbReference type="PROSITE" id="PS50928"/>
    </source>
</evidence>